<proteinExistence type="inferred from homology"/>
<feature type="domain" description="Acyl-CoA dehydrogenase/oxidase C-terminal" evidence="7">
    <location>
        <begin position="227"/>
        <end position="378"/>
    </location>
</feature>
<evidence type="ECO:0000259" key="9">
    <source>
        <dbReference type="Pfam" id="PF02771"/>
    </source>
</evidence>
<protein>
    <recommendedName>
        <fullName evidence="12">Acyl-CoA dehydrogenase</fullName>
    </recommendedName>
</protein>
<keyword evidence="4 6" id="KW-0274">FAD</keyword>
<dbReference type="InterPro" id="IPR036250">
    <property type="entry name" value="AcylCo_DH-like_C"/>
</dbReference>
<evidence type="ECO:0000256" key="6">
    <source>
        <dbReference type="RuleBase" id="RU362125"/>
    </source>
</evidence>
<dbReference type="InterPro" id="IPR046373">
    <property type="entry name" value="Acyl-CoA_Oxase/DH_mid-dom_sf"/>
</dbReference>
<gene>
    <name evidence="10" type="ORF">ADK38_15115</name>
</gene>
<keyword evidence="11" id="KW-1185">Reference proteome</keyword>
<reference evidence="10 11" key="1">
    <citation type="submission" date="2015-07" db="EMBL/GenBank/DDBJ databases">
        <authorList>
            <person name="Ju K.-S."/>
            <person name="Doroghazi J.R."/>
            <person name="Metcalf W.W."/>
        </authorList>
    </citation>
    <scope>NUCLEOTIDE SEQUENCE [LARGE SCALE GENOMIC DNA]</scope>
    <source>
        <strain evidence="10 11">NRRL B-3589</strain>
    </source>
</reference>
<keyword evidence="5 6" id="KW-0560">Oxidoreductase</keyword>
<evidence type="ECO:0000313" key="11">
    <source>
        <dbReference type="Proteomes" id="UP000037020"/>
    </source>
</evidence>
<dbReference type="InterPro" id="IPR006091">
    <property type="entry name" value="Acyl-CoA_Oxase/DH_mid-dom"/>
</dbReference>
<evidence type="ECO:0000259" key="7">
    <source>
        <dbReference type="Pfam" id="PF00441"/>
    </source>
</evidence>
<dbReference type="Gene3D" id="1.10.540.10">
    <property type="entry name" value="Acyl-CoA dehydrogenase/oxidase, N-terminal domain"/>
    <property type="match status" value="1"/>
</dbReference>
<dbReference type="Gene3D" id="1.20.140.10">
    <property type="entry name" value="Butyryl-CoA Dehydrogenase, subunit A, domain 3"/>
    <property type="match status" value="1"/>
</dbReference>
<evidence type="ECO:0000256" key="1">
    <source>
        <dbReference type="ARBA" id="ARBA00001974"/>
    </source>
</evidence>
<dbReference type="InterPro" id="IPR009100">
    <property type="entry name" value="AcylCoA_DH/oxidase_NM_dom_sf"/>
</dbReference>
<dbReference type="SUPFAM" id="SSF56645">
    <property type="entry name" value="Acyl-CoA dehydrogenase NM domain-like"/>
    <property type="match status" value="1"/>
</dbReference>
<sequence>MTKDRARGTVQRGEAGAFRRYVREWVRANAPAPGGPYDQWERRLLGARLICPAWPRAYGGSALGPLDVLALAEECARAGAPLVRRGVGEHLIGPAVLEHGTPAQRSALLPGIVSGADRYCLGFSEPDHGSDLAAVATAGEVRGEEVVVSGVKTWVADPHRANMVAVLCRTSPASPARDGLSLVLVPLASANGVRVRRVRELTGSAGLGEVRFEGARAPLSHVIGGVGGGWAAAMTALSHGRAHEAASAHLVFEERFWELVRQARKSGRSQEPAVRSRLAWAYTRITLMRAAGLRLAARIAAGKDTGAEAAVAALARSEFERRFGEIAVDVLGAAALVRPEGAGYGLSEWQEALLAGRGATIGAGTGEVRRNVLAERVLG</sequence>
<dbReference type="EMBL" id="LGUT01001266">
    <property type="protein sequence ID" value="KOG89290.1"/>
    <property type="molecule type" value="Genomic_DNA"/>
</dbReference>
<comment type="cofactor">
    <cofactor evidence="1 6">
        <name>FAD</name>
        <dbReference type="ChEBI" id="CHEBI:57692"/>
    </cofactor>
</comment>
<dbReference type="PANTHER" id="PTHR43292">
    <property type="entry name" value="ACYL-COA DEHYDROGENASE"/>
    <property type="match status" value="1"/>
</dbReference>
<dbReference type="SUPFAM" id="SSF47203">
    <property type="entry name" value="Acyl-CoA dehydrogenase C-terminal domain-like"/>
    <property type="match status" value="1"/>
</dbReference>
<dbReference type="InterPro" id="IPR009075">
    <property type="entry name" value="AcylCo_DH/oxidase_C"/>
</dbReference>
<evidence type="ECO:0000256" key="3">
    <source>
        <dbReference type="ARBA" id="ARBA00022630"/>
    </source>
</evidence>
<dbReference type="Pfam" id="PF00441">
    <property type="entry name" value="Acyl-CoA_dh_1"/>
    <property type="match status" value="1"/>
</dbReference>
<feature type="domain" description="Acyl-CoA oxidase/dehydrogenase middle" evidence="8">
    <location>
        <begin position="120"/>
        <end position="213"/>
    </location>
</feature>
<evidence type="ECO:0000259" key="8">
    <source>
        <dbReference type="Pfam" id="PF02770"/>
    </source>
</evidence>
<dbReference type="PANTHER" id="PTHR43292:SF3">
    <property type="entry name" value="ACYL-COA DEHYDROGENASE FADE29"/>
    <property type="match status" value="1"/>
</dbReference>
<keyword evidence="3 6" id="KW-0285">Flavoprotein</keyword>
<evidence type="ECO:0000256" key="4">
    <source>
        <dbReference type="ARBA" id="ARBA00022827"/>
    </source>
</evidence>
<name>A0ABR5J7A0_9ACTN</name>
<dbReference type="InterPro" id="IPR037069">
    <property type="entry name" value="AcylCoA_DH/ox_N_sf"/>
</dbReference>
<dbReference type="Proteomes" id="UP000037020">
    <property type="component" value="Unassembled WGS sequence"/>
</dbReference>
<accession>A0ABR5J7A0</accession>
<evidence type="ECO:0000313" key="10">
    <source>
        <dbReference type="EMBL" id="KOG89290.1"/>
    </source>
</evidence>
<comment type="caution">
    <text evidence="10">The sequence shown here is derived from an EMBL/GenBank/DDBJ whole genome shotgun (WGS) entry which is preliminary data.</text>
</comment>
<evidence type="ECO:0000256" key="5">
    <source>
        <dbReference type="ARBA" id="ARBA00023002"/>
    </source>
</evidence>
<feature type="domain" description="Acyl-CoA dehydrogenase/oxidase N-terminal" evidence="9">
    <location>
        <begin position="41"/>
        <end position="115"/>
    </location>
</feature>
<evidence type="ECO:0008006" key="12">
    <source>
        <dbReference type="Google" id="ProtNLM"/>
    </source>
</evidence>
<dbReference type="Pfam" id="PF02770">
    <property type="entry name" value="Acyl-CoA_dh_M"/>
    <property type="match status" value="1"/>
</dbReference>
<evidence type="ECO:0000256" key="2">
    <source>
        <dbReference type="ARBA" id="ARBA00009347"/>
    </source>
</evidence>
<dbReference type="Pfam" id="PF02771">
    <property type="entry name" value="Acyl-CoA_dh_N"/>
    <property type="match status" value="1"/>
</dbReference>
<feature type="non-terminal residue" evidence="10">
    <location>
        <position position="379"/>
    </location>
</feature>
<dbReference type="InterPro" id="IPR013786">
    <property type="entry name" value="AcylCoA_DH/ox_N"/>
</dbReference>
<dbReference type="InterPro" id="IPR052161">
    <property type="entry name" value="Mycobact_Acyl-CoA_DH"/>
</dbReference>
<dbReference type="Gene3D" id="2.40.110.10">
    <property type="entry name" value="Butyryl-CoA Dehydrogenase, subunit A, domain 2"/>
    <property type="match status" value="1"/>
</dbReference>
<organism evidence="10 11">
    <name type="scientific">Streptomyces varsoviensis</name>
    <dbReference type="NCBI Taxonomy" id="67373"/>
    <lineage>
        <taxon>Bacteria</taxon>
        <taxon>Bacillati</taxon>
        <taxon>Actinomycetota</taxon>
        <taxon>Actinomycetes</taxon>
        <taxon>Kitasatosporales</taxon>
        <taxon>Streptomycetaceae</taxon>
        <taxon>Streptomyces</taxon>
    </lineage>
</organism>
<comment type="similarity">
    <text evidence="2 6">Belongs to the acyl-CoA dehydrogenase family.</text>
</comment>